<evidence type="ECO:0000256" key="14">
    <source>
        <dbReference type="ARBA" id="ARBA00023027"/>
    </source>
</evidence>
<feature type="binding site" evidence="18">
    <location>
        <position position="181"/>
    </location>
    <ligand>
        <name>Zn(2+)</name>
        <dbReference type="ChEBI" id="CHEBI:29105"/>
    </ligand>
</feature>
<dbReference type="RefSeq" id="WP_093191245.1">
    <property type="nucleotide sequence ID" value="NZ_FNEV01000001.1"/>
</dbReference>
<dbReference type="Gene3D" id="3.40.50.1970">
    <property type="match status" value="1"/>
</dbReference>
<evidence type="ECO:0000256" key="17">
    <source>
        <dbReference type="ARBA" id="ARBA00023285"/>
    </source>
</evidence>
<protein>
    <recommendedName>
        <fullName evidence="8 18">3-dehydroquinate synthase</fullName>
        <shortName evidence="18">DHQS</shortName>
        <ecNumber evidence="7 18">4.2.3.4</ecNumber>
    </recommendedName>
</protein>
<dbReference type="InterPro" id="IPR030963">
    <property type="entry name" value="DHQ_synth_fam"/>
</dbReference>
<comment type="caution">
    <text evidence="18">Lacks conserved residue(s) required for the propagation of feature annotation.</text>
</comment>
<feature type="binding site" evidence="18">
    <location>
        <position position="148"/>
    </location>
    <ligand>
        <name>NAD(+)</name>
        <dbReference type="ChEBI" id="CHEBI:57540"/>
    </ligand>
</feature>
<dbReference type="NCBIfam" id="TIGR01357">
    <property type="entry name" value="aroB"/>
    <property type="match status" value="1"/>
</dbReference>
<dbReference type="InterPro" id="IPR016037">
    <property type="entry name" value="DHQ_synth_AroB"/>
</dbReference>
<keyword evidence="17 18" id="KW-0170">Cobalt</keyword>
<keyword evidence="15 18" id="KW-0057">Aromatic amino acid biosynthesis</keyword>
<comment type="cofactor">
    <cofactor evidence="2 18">
        <name>NAD(+)</name>
        <dbReference type="ChEBI" id="CHEBI:57540"/>
    </cofactor>
</comment>
<evidence type="ECO:0000256" key="6">
    <source>
        <dbReference type="ARBA" id="ARBA00005412"/>
    </source>
</evidence>
<evidence type="ECO:0000256" key="9">
    <source>
        <dbReference type="ARBA" id="ARBA00022490"/>
    </source>
</evidence>
<dbReference type="SUPFAM" id="SSF56796">
    <property type="entry name" value="Dehydroquinate synthase-like"/>
    <property type="match status" value="1"/>
</dbReference>
<dbReference type="CDD" id="cd08195">
    <property type="entry name" value="DHQS"/>
    <property type="match status" value="1"/>
</dbReference>
<evidence type="ECO:0000256" key="16">
    <source>
        <dbReference type="ARBA" id="ARBA00023239"/>
    </source>
</evidence>
<dbReference type="GO" id="GO:0009423">
    <property type="term" value="P:chorismate biosynthetic process"/>
    <property type="evidence" value="ECO:0007669"/>
    <property type="project" value="UniProtKB-UniRule"/>
</dbReference>
<dbReference type="Proteomes" id="UP000199225">
    <property type="component" value="Unassembled WGS sequence"/>
</dbReference>
<dbReference type="AlphaFoldDB" id="A0A1G8Q0C0"/>
<organism evidence="21 22">
    <name type="scientific">Salimicrobium halophilum</name>
    <dbReference type="NCBI Taxonomy" id="86666"/>
    <lineage>
        <taxon>Bacteria</taxon>
        <taxon>Bacillati</taxon>
        <taxon>Bacillota</taxon>
        <taxon>Bacilli</taxon>
        <taxon>Bacillales</taxon>
        <taxon>Bacillaceae</taxon>
        <taxon>Salimicrobium</taxon>
    </lineage>
</organism>
<dbReference type="STRING" id="86666.SAMN04490247_0322"/>
<feature type="binding site" evidence="18">
    <location>
        <position position="259"/>
    </location>
    <ligand>
        <name>Zn(2+)</name>
        <dbReference type="ChEBI" id="CHEBI:29105"/>
    </ligand>
</feature>
<dbReference type="GO" id="GO:0000166">
    <property type="term" value="F:nucleotide binding"/>
    <property type="evidence" value="ECO:0007669"/>
    <property type="project" value="UniProtKB-KW"/>
</dbReference>
<dbReference type="GO" id="GO:0008652">
    <property type="term" value="P:amino acid biosynthetic process"/>
    <property type="evidence" value="ECO:0007669"/>
    <property type="project" value="UniProtKB-KW"/>
</dbReference>
<dbReference type="GO" id="GO:0005737">
    <property type="term" value="C:cytoplasm"/>
    <property type="evidence" value="ECO:0007669"/>
    <property type="project" value="UniProtKB-SubCell"/>
</dbReference>
<sequence length="354" mass="39798">MERLHVQTPGKSYDVVLEEGLRHRLSDYIESTYSKILIITDENVAELYLEDVRKALGKRGHVYEAVIPAGEASKSFRRYEELLDHCVEAKLDRNSLILALGGGMVGDLAGFVAASYLRGIAFIQVPTSILAHDSSVGGKVAINHSKGKNLIGAFHHPEKVLYDTETTDSLPEKEKRSGYGEVVKHALLSDEGWFREVMNRTIKDLDTEEVKKDLIQGIRLKARIVGKDEKERGIRKHLNLGHTLGHAIESELHYGSITHGEAVVIGTLFALRLSNLDEPFALLMEWAKDNGYPLGIMEELEERNLVDRMKVDKKAQNDQIHYCLLSEIGSPFVTEVEEEELLQSLQQFKSEVIQ</sequence>
<accession>A0A1G8Q0C0</accession>
<comment type="pathway">
    <text evidence="5 18">Metabolic intermediate biosynthesis; chorismate biosynthesis; chorismate from D-erythrose 4-phosphate and phosphoenolpyruvate: step 2/7.</text>
</comment>
<dbReference type="Gene3D" id="1.20.1090.10">
    <property type="entry name" value="Dehydroquinate synthase-like - alpha domain"/>
    <property type="match status" value="1"/>
</dbReference>
<dbReference type="UniPathway" id="UPA00053">
    <property type="reaction ID" value="UER00085"/>
</dbReference>
<gene>
    <name evidence="18" type="primary">aroB</name>
    <name evidence="21" type="ORF">SAMN04490247_0322</name>
</gene>
<comment type="subcellular location">
    <subcellularLocation>
        <location evidence="4 18">Cytoplasm</location>
    </subcellularLocation>
</comment>
<dbReference type="GO" id="GO:0009073">
    <property type="term" value="P:aromatic amino acid family biosynthetic process"/>
    <property type="evidence" value="ECO:0007669"/>
    <property type="project" value="UniProtKB-KW"/>
</dbReference>
<dbReference type="InterPro" id="IPR050071">
    <property type="entry name" value="Dehydroquinate_synthase"/>
</dbReference>
<dbReference type="EC" id="4.2.3.4" evidence="7 18"/>
<comment type="similarity">
    <text evidence="6 18">Belongs to the sugar phosphate cyclases superfamily. Dehydroquinate synthase family.</text>
</comment>
<comment type="cofactor">
    <cofactor evidence="3">
        <name>Zn(2+)</name>
        <dbReference type="ChEBI" id="CHEBI:29105"/>
    </cofactor>
</comment>
<keyword evidence="10 18" id="KW-0028">Amino-acid biosynthesis</keyword>
<evidence type="ECO:0000259" key="20">
    <source>
        <dbReference type="Pfam" id="PF24621"/>
    </source>
</evidence>
<dbReference type="PANTHER" id="PTHR43622">
    <property type="entry name" value="3-DEHYDROQUINATE SYNTHASE"/>
    <property type="match status" value="1"/>
</dbReference>
<evidence type="ECO:0000256" key="4">
    <source>
        <dbReference type="ARBA" id="ARBA00004496"/>
    </source>
</evidence>
<comment type="function">
    <text evidence="18">Catalyzes the conversion of 3-deoxy-D-arabino-heptulosonate 7-phosphate (DAHP) to dehydroquinate (DHQ).</text>
</comment>
<keyword evidence="13 18" id="KW-0862">Zinc</keyword>
<comment type="cofactor">
    <cofactor evidence="18">
        <name>Co(2+)</name>
        <dbReference type="ChEBI" id="CHEBI:48828"/>
    </cofactor>
    <cofactor evidence="18">
        <name>Zn(2+)</name>
        <dbReference type="ChEBI" id="CHEBI:29105"/>
    </cofactor>
    <text evidence="18">Binds 1 divalent metal cation per subunit. Can use either Co(2+) or Zn(2+).</text>
</comment>
<evidence type="ECO:0000256" key="3">
    <source>
        <dbReference type="ARBA" id="ARBA00001947"/>
    </source>
</evidence>
<evidence type="ECO:0000313" key="21">
    <source>
        <dbReference type="EMBL" id="SDI98219.1"/>
    </source>
</evidence>
<evidence type="ECO:0000256" key="18">
    <source>
        <dbReference type="HAMAP-Rule" id="MF_00110"/>
    </source>
</evidence>
<dbReference type="InterPro" id="IPR030960">
    <property type="entry name" value="DHQS/DOIS_N"/>
</dbReference>
<dbReference type="PIRSF" id="PIRSF001455">
    <property type="entry name" value="DHQ_synth"/>
    <property type="match status" value="1"/>
</dbReference>
<evidence type="ECO:0000256" key="10">
    <source>
        <dbReference type="ARBA" id="ARBA00022605"/>
    </source>
</evidence>
<feature type="binding site" evidence="18">
    <location>
        <position position="242"/>
    </location>
    <ligand>
        <name>Zn(2+)</name>
        <dbReference type="ChEBI" id="CHEBI:29105"/>
    </ligand>
</feature>
<dbReference type="InterPro" id="IPR056179">
    <property type="entry name" value="DHQS_C"/>
</dbReference>
<dbReference type="GO" id="GO:0003856">
    <property type="term" value="F:3-dehydroquinate synthase activity"/>
    <property type="evidence" value="ECO:0007669"/>
    <property type="project" value="UniProtKB-UniRule"/>
</dbReference>
<dbReference type="HAMAP" id="MF_00110">
    <property type="entry name" value="DHQ_synthase"/>
    <property type="match status" value="1"/>
</dbReference>
<dbReference type="Pfam" id="PF01761">
    <property type="entry name" value="DHQ_synthase"/>
    <property type="match status" value="1"/>
</dbReference>
<evidence type="ECO:0000256" key="1">
    <source>
        <dbReference type="ARBA" id="ARBA00001393"/>
    </source>
</evidence>
<evidence type="ECO:0000313" key="22">
    <source>
        <dbReference type="Proteomes" id="UP000199225"/>
    </source>
</evidence>
<dbReference type="OrthoDB" id="9806583at2"/>
<keyword evidence="22" id="KW-1185">Reference proteome</keyword>
<dbReference type="EMBL" id="FNEV01000001">
    <property type="protein sequence ID" value="SDI98219.1"/>
    <property type="molecule type" value="Genomic_DNA"/>
</dbReference>
<evidence type="ECO:0000256" key="11">
    <source>
        <dbReference type="ARBA" id="ARBA00022723"/>
    </source>
</evidence>
<keyword evidence="12 18" id="KW-0547">Nucleotide-binding</keyword>
<evidence type="ECO:0000256" key="8">
    <source>
        <dbReference type="ARBA" id="ARBA00017684"/>
    </source>
</evidence>
<keyword evidence="14 18" id="KW-0520">NAD</keyword>
<evidence type="ECO:0000259" key="19">
    <source>
        <dbReference type="Pfam" id="PF01761"/>
    </source>
</evidence>
<keyword evidence="9 18" id="KW-0963">Cytoplasm</keyword>
<evidence type="ECO:0000256" key="7">
    <source>
        <dbReference type="ARBA" id="ARBA00013031"/>
    </source>
</evidence>
<reference evidence="22" key="1">
    <citation type="submission" date="2016-10" db="EMBL/GenBank/DDBJ databases">
        <authorList>
            <person name="Varghese N."/>
            <person name="Submissions S."/>
        </authorList>
    </citation>
    <scope>NUCLEOTIDE SEQUENCE [LARGE SCALE GENOMIC DNA]</scope>
    <source>
        <strain evidence="22">DSM 4771</strain>
    </source>
</reference>
<evidence type="ECO:0000256" key="5">
    <source>
        <dbReference type="ARBA" id="ARBA00004661"/>
    </source>
</evidence>
<feature type="binding site" evidence="18">
    <location>
        <position position="139"/>
    </location>
    <ligand>
        <name>NAD(+)</name>
        <dbReference type="ChEBI" id="CHEBI:57540"/>
    </ligand>
</feature>
<feature type="binding site" evidence="18">
    <location>
        <begin position="127"/>
        <end position="128"/>
    </location>
    <ligand>
        <name>NAD(+)</name>
        <dbReference type="ChEBI" id="CHEBI:57540"/>
    </ligand>
</feature>
<name>A0A1G8Q0C0_9BACI</name>
<evidence type="ECO:0000256" key="15">
    <source>
        <dbReference type="ARBA" id="ARBA00023141"/>
    </source>
</evidence>
<feature type="domain" description="3-dehydroquinate synthase C-terminal" evidence="20">
    <location>
        <begin position="178"/>
        <end position="315"/>
    </location>
</feature>
<keyword evidence="16 18" id="KW-0456">Lyase</keyword>
<evidence type="ECO:0000256" key="2">
    <source>
        <dbReference type="ARBA" id="ARBA00001911"/>
    </source>
</evidence>
<dbReference type="FunFam" id="3.40.50.1970:FF:000007">
    <property type="entry name" value="Pentafunctional AROM polypeptide"/>
    <property type="match status" value="1"/>
</dbReference>
<comment type="catalytic activity">
    <reaction evidence="1 18">
        <text>7-phospho-2-dehydro-3-deoxy-D-arabino-heptonate = 3-dehydroquinate + phosphate</text>
        <dbReference type="Rhea" id="RHEA:21968"/>
        <dbReference type="ChEBI" id="CHEBI:32364"/>
        <dbReference type="ChEBI" id="CHEBI:43474"/>
        <dbReference type="ChEBI" id="CHEBI:58394"/>
        <dbReference type="EC" id="4.2.3.4"/>
    </reaction>
</comment>
<feature type="domain" description="3-dehydroquinate synthase N-terminal" evidence="19">
    <location>
        <begin position="65"/>
        <end position="176"/>
    </location>
</feature>
<dbReference type="PANTHER" id="PTHR43622:SF7">
    <property type="entry name" value="3-DEHYDROQUINATE SYNTHASE, CHLOROPLASTIC"/>
    <property type="match status" value="1"/>
</dbReference>
<dbReference type="GO" id="GO:0046872">
    <property type="term" value="F:metal ion binding"/>
    <property type="evidence" value="ECO:0007669"/>
    <property type="project" value="UniProtKB-KW"/>
</dbReference>
<dbReference type="Pfam" id="PF24621">
    <property type="entry name" value="DHQS_C"/>
    <property type="match status" value="1"/>
</dbReference>
<proteinExistence type="inferred from homology"/>
<keyword evidence="11 18" id="KW-0479">Metal-binding</keyword>
<evidence type="ECO:0000256" key="12">
    <source>
        <dbReference type="ARBA" id="ARBA00022741"/>
    </source>
</evidence>
<evidence type="ECO:0000256" key="13">
    <source>
        <dbReference type="ARBA" id="ARBA00022833"/>
    </source>
</evidence>